<reference evidence="13" key="2">
    <citation type="journal article" date="2021" name="Microorganisms">
        <title>Bacterial Dimethylsulfoniopropionate Biosynthesis in the East China Sea.</title>
        <authorList>
            <person name="Liu J."/>
            <person name="Zhang Y."/>
            <person name="Liu J."/>
            <person name="Zhong H."/>
            <person name="Williams B.T."/>
            <person name="Zheng Y."/>
            <person name="Curson A.R.J."/>
            <person name="Sun C."/>
            <person name="Sun H."/>
            <person name="Song D."/>
            <person name="Wagner Mackenzie B."/>
            <person name="Bermejo Martinez A."/>
            <person name="Todd J.D."/>
            <person name="Zhang X.H."/>
        </authorList>
    </citation>
    <scope>NUCLEOTIDE SEQUENCE</scope>
    <source>
        <strain evidence="13">AESS21</strain>
    </source>
</reference>
<feature type="domain" description="Mechanosensitive ion channel MscS" evidence="10">
    <location>
        <begin position="668"/>
        <end position="733"/>
    </location>
</feature>
<organism evidence="13 14">
    <name type="scientific">Roseibium polysiphoniae</name>
    <dbReference type="NCBI Taxonomy" id="2571221"/>
    <lineage>
        <taxon>Bacteria</taxon>
        <taxon>Pseudomonadati</taxon>
        <taxon>Pseudomonadota</taxon>
        <taxon>Alphaproteobacteria</taxon>
        <taxon>Hyphomicrobiales</taxon>
        <taxon>Stappiaceae</taxon>
        <taxon>Roseibium</taxon>
    </lineage>
</organism>
<dbReference type="Pfam" id="PF12607">
    <property type="entry name" value="DUF3772"/>
    <property type="match status" value="1"/>
</dbReference>
<feature type="transmembrane region" description="Helical" evidence="8">
    <location>
        <begin position="617"/>
        <end position="644"/>
    </location>
</feature>
<reference evidence="13" key="1">
    <citation type="submission" date="2018-08" db="EMBL/GenBank/DDBJ databases">
        <authorList>
            <person name="Jin W."/>
            <person name="Wang H."/>
            <person name="Yang Y."/>
            <person name="Li M."/>
            <person name="Liu J."/>
        </authorList>
    </citation>
    <scope>NUCLEOTIDE SEQUENCE</scope>
    <source>
        <strain evidence="13">AESS21</strain>
    </source>
</reference>
<dbReference type="PANTHER" id="PTHR30347">
    <property type="entry name" value="POTASSIUM CHANNEL RELATED"/>
    <property type="match status" value="1"/>
</dbReference>
<keyword evidence="6 8" id="KW-0472">Membrane</keyword>
<feature type="domain" description="DUF3772" evidence="11">
    <location>
        <begin position="181"/>
        <end position="240"/>
    </location>
</feature>
<feature type="transmembrane region" description="Helical" evidence="8">
    <location>
        <begin position="574"/>
        <end position="596"/>
    </location>
</feature>
<dbReference type="SUPFAM" id="SSF82689">
    <property type="entry name" value="Mechanosensitive channel protein MscS (YggB), C-terminal domain"/>
    <property type="match status" value="1"/>
</dbReference>
<evidence type="ECO:0000256" key="2">
    <source>
        <dbReference type="ARBA" id="ARBA00008017"/>
    </source>
</evidence>
<dbReference type="InterPro" id="IPR023408">
    <property type="entry name" value="MscS_beta-dom_sf"/>
</dbReference>
<feature type="transmembrane region" description="Helical" evidence="8">
    <location>
        <begin position="333"/>
        <end position="359"/>
    </location>
</feature>
<dbReference type="GO" id="GO:0008381">
    <property type="term" value="F:mechanosensitive monoatomic ion channel activity"/>
    <property type="evidence" value="ECO:0007669"/>
    <property type="project" value="UniProtKB-ARBA"/>
</dbReference>
<evidence type="ECO:0000259" key="12">
    <source>
        <dbReference type="Pfam" id="PF21082"/>
    </source>
</evidence>
<feature type="transmembrane region" description="Helical" evidence="8">
    <location>
        <begin position="406"/>
        <end position="426"/>
    </location>
</feature>
<evidence type="ECO:0000256" key="7">
    <source>
        <dbReference type="SAM" id="MobiDB-lite"/>
    </source>
</evidence>
<protein>
    <submittedName>
        <fullName evidence="13">Mechanosensitive ion channel family protein</fullName>
    </submittedName>
</protein>
<keyword evidence="4 8" id="KW-0812">Transmembrane</keyword>
<feature type="transmembrane region" description="Helical" evidence="8">
    <location>
        <begin position="454"/>
        <end position="474"/>
    </location>
</feature>
<dbReference type="InterPro" id="IPR011014">
    <property type="entry name" value="MscS_channel_TM-2"/>
</dbReference>
<dbReference type="Proteomes" id="UP000705379">
    <property type="component" value="Unassembled WGS sequence"/>
</dbReference>
<dbReference type="SUPFAM" id="SSF82861">
    <property type="entry name" value="Mechanosensitive channel protein MscS (YggB), transmembrane region"/>
    <property type="match status" value="1"/>
</dbReference>
<feature type="transmembrane region" description="Helical" evidence="8">
    <location>
        <begin position="251"/>
        <end position="273"/>
    </location>
</feature>
<proteinExistence type="inferred from homology"/>
<feature type="signal peptide" evidence="9">
    <location>
        <begin position="1"/>
        <end position="22"/>
    </location>
</feature>
<evidence type="ECO:0000256" key="3">
    <source>
        <dbReference type="ARBA" id="ARBA00022475"/>
    </source>
</evidence>
<dbReference type="PANTHER" id="PTHR30347:SF1">
    <property type="entry name" value="MECHANOSENSITIVE CHANNEL MSCK"/>
    <property type="match status" value="1"/>
</dbReference>
<keyword evidence="5 8" id="KW-1133">Transmembrane helix</keyword>
<evidence type="ECO:0000256" key="9">
    <source>
        <dbReference type="SAM" id="SignalP"/>
    </source>
</evidence>
<evidence type="ECO:0000259" key="10">
    <source>
        <dbReference type="Pfam" id="PF00924"/>
    </source>
</evidence>
<dbReference type="InterPro" id="IPR052702">
    <property type="entry name" value="MscS-like_channel"/>
</dbReference>
<feature type="chain" id="PRO_5037805236" evidence="9">
    <location>
        <begin position="23"/>
        <end position="862"/>
    </location>
</feature>
<dbReference type="Gene3D" id="1.10.287.1260">
    <property type="match status" value="1"/>
</dbReference>
<feature type="transmembrane region" description="Helical" evidence="8">
    <location>
        <begin position="650"/>
        <end position="673"/>
    </location>
</feature>
<keyword evidence="3" id="KW-1003">Cell membrane</keyword>
<feature type="transmembrane region" description="Helical" evidence="8">
    <location>
        <begin position="379"/>
        <end position="400"/>
    </location>
</feature>
<dbReference type="EMBL" id="QTKU01000004">
    <property type="protein sequence ID" value="MBS8262007.1"/>
    <property type="molecule type" value="Genomic_DNA"/>
</dbReference>
<accession>A0A944CG80</accession>
<feature type="region of interest" description="Disordered" evidence="7">
    <location>
        <begin position="842"/>
        <end position="862"/>
    </location>
</feature>
<sequence length="862" mass="93056">MALLPFFRIVCLVAFTGLGVAAAPGQENYGVLGESGEILPGAEKTKPSEQTPAEADARRISPLQTNPSTIRITPNALLDLEERDRVQARIDGLWSRLNTIEAAVDRGGLNAPTLQGLENRVNALRDAADQLRASINTPLSSVERSLLDLGTAEQGTVEPASLSAQREKYQAAQQVLSGLSRQARIVSAQAQDLSSRIAFQRREVLRASLLHRNDSILSPDLWARAMTDLSTATTALKAQFQNWVATVEAQLGVFGVPALIVYFFASIPLIWWLRRWLLGKASRDPDIENPDWGLKSRAAVLIVVSSVLAPLAIGATFFWVVQLLEVSSDQLNVAMIAIFGGILFATFTFGVSSALLAPFRPQWRIADMSDEDANSAYRFSLLAAVIYAVFVAFVIVIKAVPEFRSLSAVVAGVLSIGVAVCTFQILRSVSEVEREVENEDVISVDGLWSWVKPVVWVGTLVAFLAPFAGFFSLGGFVSTQIIWTMLSLFTLSLLLRFVEDWFAPNFAIDKSIGSVLHDGLGLRASTLEQIGVILSGIAKLGLLLLVAVGLLLPWGYTTGDLLGFADQILSGLQIGSAAISLTSVVGAILLFIGIAFSTKASQRWLERKYLPKTQMDIGLQTSVTTGFGYVGYIVAGLVALAFAGLNLQNIAIVAGALSVGVGLGLQGIVNNFVSGLVVLAERPVKVGDWVIIGADQGYVRRINVRATEIETFDRSTVIIPNSNLISGVVKNWMHNNSTGRITVAVGVSYDSDPEQVREILADCAASHPGVMSFPEPQIYFMAFGDSSLNFEIRCYLPNIERSLQVGSELRFAVFRKLREAGIEIPFPQRDLHIRSGLPAGDFDRGSNNALPPQTPGDSVGDA</sequence>
<gene>
    <name evidence="13" type="ORF">DYI23_17395</name>
</gene>
<dbReference type="InterPro" id="IPR006685">
    <property type="entry name" value="MscS_channel_2nd"/>
</dbReference>
<feature type="transmembrane region" description="Helical" evidence="8">
    <location>
        <begin position="530"/>
        <end position="554"/>
    </location>
</feature>
<dbReference type="InterPro" id="IPR010920">
    <property type="entry name" value="LSM_dom_sf"/>
</dbReference>
<dbReference type="InterPro" id="IPR049278">
    <property type="entry name" value="MS_channel_C"/>
</dbReference>
<evidence type="ECO:0000256" key="1">
    <source>
        <dbReference type="ARBA" id="ARBA00004651"/>
    </source>
</evidence>
<evidence type="ECO:0000256" key="5">
    <source>
        <dbReference type="ARBA" id="ARBA00022989"/>
    </source>
</evidence>
<dbReference type="InterPro" id="IPR011066">
    <property type="entry name" value="MscS_channel_C_sf"/>
</dbReference>
<dbReference type="SUPFAM" id="SSF50182">
    <property type="entry name" value="Sm-like ribonucleoproteins"/>
    <property type="match status" value="1"/>
</dbReference>
<dbReference type="Gene3D" id="2.30.30.60">
    <property type="match status" value="1"/>
</dbReference>
<comment type="similarity">
    <text evidence="2">Belongs to the MscS (TC 1.A.23) family.</text>
</comment>
<dbReference type="Pfam" id="PF21082">
    <property type="entry name" value="MS_channel_3rd"/>
    <property type="match status" value="1"/>
</dbReference>
<evidence type="ECO:0000313" key="14">
    <source>
        <dbReference type="Proteomes" id="UP000705379"/>
    </source>
</evidence>
<dbReference type="Pfam" id="PF00924">
    <property type="entry name" value="MS_channel_2nd"/>
    <property type="match status" value="1"/>
</dbReference>
<evidence type="ECO:0000256" key="6">
    <source>
        <dbReference type="ARBA" id="ARBA00023136"/>
    </source>
</evidence>
<feature type="transmembrane region" description="Helical" evidence="8">
    <location>
        <begin position="298"/>
        <end position="321"/>
    </location>
</feature>
<keyword evidence="9" id="KW-0732">Signal</keyword>
<comment type="subcellular location">
    <subcellularLocation>
        <location evidence="1">Cell membrane</location>
        <topology evidence="1">Multi-pass membrane protein</topology>
    </subcellularLocation>
</comment>
<evidence type="ECO:0000259" key="11">
    <source>
        <dbReference type="Pfam" id="PF12607"/>
    </source>
</evidence>
<dbReference type="InterPro" id="IPR022249">
    <property type="entry name" value="DUF3772"/>
</dbReference>
<evidence type="ECO:0000313" key="13">
    <source>
        <dbReference type="EMBL" id="MBS8262007.1"/>
    </source>
</evidence>
<comment type="caution">
    <text evidence="13">The sequence shown here is derived from an EMBL/GenBank/DDBJ whole genome shotgun (WGS) entry which is preliminary data.</text>
</comment>
<feature type="domain" description="Mechanosensitive ion channel MscS C-terminal" evidence="12">
    <location>
        <begin position="741"/>
        <end position="824"/>
    </location>
</feature>
<dbReference type="GO" id="GO:0005886">
    <property type="term" value="C:plasma membrane"/>
    <property type="evidence" value="ECO:0007669"/>
    <property type="project" value="UniProtKB-SubCell"/>
</dbReference>
<dbReference type="AlphaFoldDB" id="A0A944CG80"/>
<dbReference type="RefSeq" id="WP_213217300.1">
    <property type="nucleotide sequence ID" value="NZ_QTKU01000004.1"/>
</dbReference>
<dbReference type="Gene3D" id="3.30.70.100">
    <property type="match status" value="1"/>
</dbReference>
<evidence type="ECO:0000256" key="8">
    <source>
        <dbReference type="SAM" id="Phobius"/>
    </source>
</evidence>
<feature type="transmembrane region" description="Helical" evidence="8">
    <location>
        <begin position="480"/>
        <end position="498"/>
    </location>
</feature>
<evidence type="ECO:0000256" key="4">
    <source>
        <dbReference type="ARBA" id="ARBA00022692"/>
    </source>
</evidence>
<name>A0A944CG80_9HYPH</name>